<dbReference type="SUPFAM" id="SSF50729">
    <property type="entry name" value="PH domain-like"/>
    <property type="match status" value="1"/>
</dbReference>
<evidence type="ECO:0000313" key="11">
    <source>
        <dbReference type="Proteomes" id="UP001472866"/>
    </source>
</evidence>
<keyword evidence="3" id="KW-0677">Repeat</keyword>
<evidence type="ECO:0000259" key="9">
    <source>
        <dbReference type="PROSITE" id="PS50222"/>
    </source>
</evidence>
<dbReference type="PROSITE" id="PS50021">
    <property type="entry name" value="CH"/>
    <property type="match status" value="2"/>
</dbReference>
<dbReference type="GO" id="GO:0005509">
    <property type="term" value="F:calcium ion binding"/>
    <property type="evidence" value="ECO:0007669"/>
    <property type="project" value="InterPro"/>
</dbReference>
<dbReference type="SMART" id="SM00054">
    <property type="entry name" value="EFh"/>
    <property type="match status" value="1"/>
</dbReference>
<dbReference type="GO" id="GO:0051693">
    <property type="term" value="P:actin filament capping"/>
    <property type="evidence" value="ECO:0007669"/>
    <property type="project" value="UniProtKB-KW"/>
</dbReference>
<dbReference type="Proteomes" id="UP001472866">
    <property type="component" value="Chromosome 15"/>
</dbReference>
<evidence type="ECO:0000256" key="2">
    <source>
        <dbReference type="ARBA" id="ARBA00022467"/>
    </source>
</evidence>
<dbReference type="InterPro" id="IPR011993">
    <property type="entry name" value="PH-like_dom_sf"/>
</dbReference>
<comment type="similarity">
    <text evidence="1">Belongs to the spectrin family.</text>
</comment>
<keyword evidence="2" id="KW-0117">Actin capping</keyword>
<name>A0AAX4PL67_9CHLO</name>
<dbReference type="SUPFAM" id="SSF46966">
    <property type="entry name" value="Spectrin repeat"/>
    <property type="match status" value="2"/>
</dbReference>
<dbReference type="PROSITE" id="PS50003">
    <property type="entry name" value="PH_DOMAIN"/>
    <property type="match status" value="1"/>
</dbReference>
<feature type="region of interest" description="Disordered" evidence="6">
    <location>
        <begin position="905"/>
        <end position="1044"/>
    </location>
</feature>
<feature type="domain" description="Calponin-homology (CH)" evidence="8">
    <location>
        <begin position="15"/>
        <end position="125"/>
    </location>
</feature>
<dbReference type="EMBL" id="CP151515">
    <property type="protein sequence ID" value="WZN66425.1"/>
    <property type="molecule type" value="Genomic_DNA"/>
</dbReference>
<dbReference type="Gene3D" id="2.30.29.30">
    <property type="entry name" value="Pleckstrin-homology domain (PH domain)/Phosphotyrosine-binding domain (PTB)"/>
    <property type="match status" value="1"/>
</dbReference>
<dbReference type="InterPro" id="IPR002048">
    <property type="entry name" value="EF_hand_dom"/>
</dbReference>
<dbReference type="SUPFAM" id="SSF47576">
    <property type="entry name" value="Calponin-homology domain, CH-domain"/>
    <property type="match status" value="1"/>
</dbReference>
<dbReference type="InterPro" id="IPR011992">
    <property type="entry name" value="EF-hand-dom_pair"/>
</dbReference>
<gene>
    <name evidence="10" type="ORF">HKI87_15g79920</name>
</gene>
<dbReference type="InterPro" id="IPR014837">
    <property type="entry name" value="EF-hand_Ca_insen"/>
</dbReference>
<dbReference type="SMART" id="SM01184">
    <property type="entry name" value="efhand_Ca_insen"/>
    <property type="match status" value="1"/>
</dbReference>
<dbReference type="SMART" id="SM00233">
    <property type="entry name" value="PH"/>
    <property type="match status" value="1"/>
</dbReference>
<keyword evidence="5" id="KW-0009">Actin-binding</keyword>
<dbReference type="InterPro" id="IPR002017">
    <property type="entry name" value="Spectrin_repeat"/>
</dbReference>
<accession>A0AAX4PL67</accession>
<dbReference type="SUPFAM" id="SSF47473">
    <property type="entry name" value="EF-hand"/>
    <property type="match status" value="1"/>
</dbReference>
<dbReference type="Gene3D" id="1.10.418.10">
    <property type="entry name" value="Calponin-like domain"/>
    <property type="match status" value="2"/>
</dbReference>
<dbReference type="Pfam" id="PF00435">
    <property type="entry name" value="Spectrin"/>
    <property type="match status" value="1"/>
</dbReference>
<dbReference type="InterPro" id="IPR036872">
    <property type="entry name" value="CH_dom_sf"/>
</dbReference>
<dbReference type="Pfam" id="PF00169">
    <property type="entry name" value="PH"/>
    <property type="match status" value="1"/>
</dbReference>
<evidence type="ECO:0000256" key="4">
    <source>
        <dbReference type="ARBA" id="ARBA00022837"/>
    </source>
</evidence>
<dbReference type="SMART" id="SM00033">
    <property type="entry name" value="CH"/>
    <property type="match status" value="2"/>
</dbReference>
<evidence type="ECO:0000259" key="8">
    <source>
        <dbReference type="PROSITE" id="PS50021"/>
    </source>
</evidence>
<dbReference type="PANTHER" id="PTHR11915">
    <property type="entry name" value="SPECTRIN/FILAMIN RELATED CYTOSKELETAL PROTEIN"/>
    <property type="match status" value="1"/>
</dbReference>
<dbReference type="InterPro" id="IPR001849">
    <property type="entry name" value="PH_domain"/>
</dbReference>
<dbReference type="PROSITE" id="PS50222">
    <property type="entry name" value="EF_HAND_2"/>
    <property type="match status" value="1"/>
</dbReference>
<dbReference type="Pfam" id="PF08726">
    <property type="entry name" value="EFhand_Ca_insen"/>
    <property type="match status" value="1"/>
</dbReference>
<keyword evidence="4" id="KW-0106">Calcium</keyword>
<organism evidence="10 11">
    <name type="scientific">Chloropicon roscoffensis</name>
    <dbReference type="NCBI Taxonomy" id="1461544"/>
    <lineage>
        <taxon>Eukaryota</taxon>
        <taxon>Viridiplantae</taxon>
        <taxon>Chlorophyta</taxon>
        <taxon>Chloropicophyceae</taxon>
        <taxon>Chloropicales</taxon>
        <taxon>Chloropicaceae</taxon>
        <taxon>Chloropicon</taxon>
    </lineage>
</organism>
<evidence type="ECO:0000256" key="6">
    <source>
        <dbReference type="SAM" id="MobiDB-lite"/>
    </source>
</evidence>
<dbReference type="Gene3D" id="1.10.238.10">
    <property type="entry name" value="EF-hand"/>
    <property type="match status" value="2"/>
</dbReference>
<dbReference type="AlphaFoldDB" id="A0AAX4PL67"/>
<protein>
    <submittedName>
        <fullName evidence="10">Alpha-actinin A</fullName>
    </submittedName>
</protein>
<evidence type="ECO:0000256" key="3">
    <source>
        <dbReference type="ARBA" id="ARBA00022737"/>
    </source>
</evidence>
<reference evidence="10 11" key="1">
    <citation type="submission" date="2024-03" db="EMBL/GenBank/DDBJ databases">
        <title>Complete genome sequence of the green alga Chloropicon roscoffensis RCC1871.</title>
        <authorList>
            <person name="Lemieux C."/>
            <person name="Pombert J.-F."/>
            <person name="Otis C."/>
            <person name="Turmel M."/>
        </authorList>
    </citation>
    <scope>NUCLEOTIDE SEQUENCE [LARGE SCALE GENOMIC DNA]</scope>
    <source>
        <strain evidence="10 11">RCC1871</strain>
    </source>
</reference>
<evidence type="ECO:0000256" key="5">
    <source>
        <dbReference type="ARBA" id="ARBA00023203"/>
    </source>
</evidence>
<feature type="compositionally biased region" description="Basic and acidic residues" evidence="6">
    <location>
        <begin position="912"/>
        <end position="1033"/>
    </location>
</feature>
<dbReference type="InterPro" id="IPR001715">
    <property type="entry name" value="CH_dom"/>
</dbReference>
<feature type="domain" description="EF-hand" evidence="9">
    <location>
        <begin position="747"/>
        <end position="782"/>
    </location>
</feature>
<feature type="domain" description="PH" evidence="7">
    <location>
        <begin position="1037"/>
        <end position="1141"/>
    </location>
</feature>
<sequence>MASSVNTEGLDPWEAIQLKTFLNWANSFIQTTDPDLKILDPKTELADGIRLIKLMENLTGEKLGRYHKKPKMKMQMVENLNLALKIVNDALKNKKIGLFYSAEDMIDGNIKLFMGMLWVCISKFMIDFIKEDDKNARDALLLWCQKKTANYDNVTIESYRSEDFQNGMAFCALLHKHNPKSVDFASLSPANKCDNLELAMEVANQHYGIPKLIDVSDIRASPETAYLDEKTLMTYLSFLWKQFASSKKVERVMGHVSKICRKERVNRQLMQGYETRAKKLLEWMKKQKDQYRNFAFGTSEDEVLGCQHALLEFKKKEKPTKAAEKGDLETSLAYLQTKLLTEGRPAYNIPSGVGSQEISEKWADLCKRETNYEDEIVRTMIMMRQANQVIAGIMSHAKHYKEWINNLLESDYFQKPNKTESLSQADAACTQHELYEDSYEKYRLKLGMLQKNLDNVTKYTRGITPKSMSEGKERLADLESDFSKLRSSLASRKAALQADLLNQRALDAQRLEFAKRAEEFTSWVEDTKDELSTTITCGSVEEVNELMMLLEAKNEEISGKWFEIDALAALNDQSCGSEDSVNPYTRFTVAELDSMLHEVLEIANARSELLEKELQTQTSFDELRSAYSNSAGEYMEWAEGMKRKVATSDTETDTAEKELELLNKLLEDLDISGREKVQAVDDKYDAVTENGISLTAGKVTDDGTAQRIFSPAEISAEHELVGRIIREKSELIQEDIAAKNKSVVHEDVLAELEEAFNVFDKDGDNKLVESEFKACLQTLDMEYEEVVEANPSIPEMLKDGISLEQFVDLLGSIFKEQDTYDYSLECFKMLADGKDTITAADLEKSDLDPEDIDFLEELMSQLTEPNQKGARRRSLTGAPVLDYNQFLQEVYLGKASAAAEEAAKLAAEADAEEQKRLDEEEAERDREREEREREEREEREKAEAEEKRAREEAEEAARKAAEEARKAAEEAKRKAEEAKRKAEEEELKRKEEEAARIAAEEERKRKEEEAREKIRLQKEKEAEQERKRQEVRAQKRKEGKQGLLYKKGGTKGSSVFSRANWNQRWFVVGEEGVLRYYKDQSMGDMKGEIALSDCKAFRLGNHRERLNCVLFELKNGETFFMSADNEVEAENWLEVVKLYEREN</sequence>
<feature type="domain" description="Calponin-homology (CH)" evidence="8">
    <location>
        <begin position="134"/>
        <end position="244"/>
    </location>
</feature>
<evidence type="ECO:0000259" key="7">
    <source>
        <dbReference type="PROSITE" id="PS50003"/>
    </source>
</evidence>
<evidence type="ECO:0000313" key="10">
    <source>
        <dbReference type="EMBL" id="WZN66425.1"/>
    </source>
</evidence>
<proteinExistence type="inferred from homology"/>
<dbReference type="Pfam" id="PF13405">
    <property type="entry name" value="EF-hand_6"/>
    <property type="match status" value="1"/>
</dbReference>
<evidence type="ECO:0000256" key="1">
    <source>
        <dbReference type="ARBA" id="ARBA00006826"/>
    </source>
</evidence>
<dbReference type="Gene3D" id="1.20.58.60">
    <property type="match status" value="2"/>
</dbReference>
<dbReference type="GO" id="GO:0003779">
    <property type="term" value="F:actin binding"/>
    <property type="evidence" value="ECO:0007669"/>
    <property type="project" value="UniProtKB-KW"/>
</dbReference>
<keyword evidence="11" id="KW-1185">Reference proteome</keyword>
<dbReference type="GO" id="GO:0016020">
    <property type="term" value="C:membrane"/>
    <property type="evidence" value="ECO:0007669"/>
    <property type="project" value="UniProtKB-ARBA"/>
</dbReference>
<dbReference type="Pfam" id="PF00307">
    <property type="entry name" value="CH"/>
    <property type="match status" value="2"/>
</dbReference>